<evidence type="ECO:0000256" key="5">
    <source>
        <dbReference type="ARBA" id="ARBA00022917"/>
    </source>
</evidence>
<gene>
    <name evidence="10" type="ORF">FZ929_13640</name>
</gene>
<accession>A0A5C2LHE3</accession>
<evidence type="ECO:0000256" key="6">
    <source>
        <dbReference type="ARBA" id="ARBA00023146"/>
    </source>
</evidence>
<keyword evidence="2 10" id="KW-0436">Ligase</keyword>
<dbReference type="AlphaFoldDB" id="A0A5C2LHE3"/>
<dbReference type="EMBL" id="CP043669">
    <property type="protein sequence ID" value="QEP91668.1"/>
    <property type="molecule type" value="Genomic_DNA"/>
</dbReference>
<evidence type="ECO:0000256" key="8">
    <source>
        <dbReference type="SAM" id="Phobius"/>
    </source>
</evidence>
<dbReference type="InterPro" id="IPR014729">
    <property type="entry name" value="Rossmann-like_a/b/a_fold"/>
</dbReference>
<evidence type="ECO:0000256" key="1">
    <source>
        <dbReference type="ARBA" id="ARBA00013169"/>
    </source>
</evidence>
<evidence type="ECO:0000256" key="4">
    <source>
        <dbReference type="ARBA" id="ARBA00022840"/>
    </source>
</evidence>
<dbReference type="PANTHER" id="PTHR11946">
    <property type="entry name" value="VALYL-TRNA SYNTHETASES"/>
    <property type="match status" value="1"/>
</dbReference>
<keyword evidence="8" id="KW-0812">Transmembrane</keyword>
<evidence type="ECO:0000259" key="9">
    <source>
        <dbReference type="Pfam" id="PF00133"/>
    </source>
</evidence>
<name>A0A5C2LHE3_KLEPN</name>
<keyword evidence="8" id="KW-1133">Transmembrane helix</keyword>
<dbReference type="PANTHER" id="PTHR11946:SF93">
    <property type="entry name" value="VALINE--TRNA LIGASE, CHLOROPLASTIC_MITOCHONDRIAL 2"/>
    <property type="match status" value="1"/>
</dbReference>
<dbReference type="EC" id="6.1.1.9" evidence="1"/>
<evidence type="ECO:0000313" key="11">
    <source>
        <dbReference type="Proteomes" id="UP000325096"/>
    </source>
</evidence>
<keyword evidence="6" id="KW-0030">Aminoacyl-tRNA synthetase</keyword>
<dbReference type="Pfam" id="PF00133">
    <property type="entry name" value="tRNA-synt_1"/>
    <property type="match status" value="1"/>
</dbReference>
<dbReference type="GO" id="GO:0006438">
    <property type="term" value="P:valyl-tRNA aminoacylation"/>
    <property type="evidence" value="ECO:0007669"/>
    <property type="project" value="InterPro"/>
</dbReference>
<feature type="domain" description="Aminoacyl-tRNA synthetase class Ia" evidence="9">
    <location>
        <begin position="2"/>
        <end position="138"/>
    </location>
</feature>
<organism evidence="10 11">
    <name type="scientific">Klebsiella pneumoniae</name>
    <dbReference type="NCBI Taxonomy" id="573"/>
    <lineage>
        <taxon>Bacteria</taxon>
        <taxon>Pseudomonadati</taxon>
        <taxon>Pseudomonadota</taxon>
        <taxon>Gammaproteobacteria</taxon>
        <taxon>Enterobacterales</taxon>
        <taxon>Enterobacteriaceae</taxon>
        <taxon>Klebsiella/Raoultella group</taxon>
        <taxon>Klebsiella</taxon>
        <taxon>Klebsiella pneumoniae complex</taxon>
    </lineage>
</organism>
<keyword evidence="5" id="KW-0648">Protein biosynthesis</keyword>
<keyword evidence="8" id="KW-0472">Membrane</keyword>
<feature type="transmembrane region" description="Helical" evidence="8">
    <location>
        <begin position="20"/>
        <end position="37"/>
    </location>
</feature>
<keyword evidence="3" id="KW-0547">Nucleotide-binding</keyword>
<protein>
    <recommendedName>
        <fullName evidence="1">valine--tRNA ligase</fullName>
        <ecNumber evidence="1">6.1.1.9</ecNumber>
    </recommendedName>
    <alternativeName>
        <fullName evidence="7">Valyl-tRNA synthetase</fullName>
    </alternativeName>
</protein>
<dbReference type="InterPro" id="IPR002300">
    <property type="entry name" value="aa-tRNA-synth_Ia"/>
</dbReference>
<evidence type="ECO:0000256" key="7">
    <source>
        <dbReference type="ARBA" id="ARBA00029936"/>
    </source>
</evidence>
<dbReference type="GO" id="GO:0005524">
    <property type="term" value="F:ATP binding"/>
    <property type="evidence" value="ECO:0007669"/>
    <property type="project" value="UniProtKB-KW"/>
</dbReference>
<dbReference type="GO" id="GO:0005829">
    <property type="term" value="C:cytosol"/>
    <property type="evidence" value="ECO:0007669"/>
    <property type="project" value="TreeGrafter"/>
</dbReference>
<evidence type="ECO:0000313" key="10">
    <source>
        <dbReference type="EMBL" id="QEP91668.1"/>
    </source>
</evidence>
<dbReference type="Gene3D" id="3.40.50.620">
    <property type="entry name" value="HUPs"/>
    <property type="match status" value="1"/>
</dbReference>
<sequence>MWTFSTLGWPENTDALRQFHPTSVMVSGFDIIFFWIARMIMMMTMHFIKDENGKPQVPFKTVYMTGLIRDDEGQKMSKSKGNVIDPLDMVDGITLPELLEKRTGNMMQPQLADKIRKRTEKQFPNGIEPHGTDALRFTRRRWPLPAATSTGI</sequence>
<dbReference type="SUPFAM" id="SSF52374">
    <property type="entry name" value="Nucleotidylyl transferase"/>
    <property type="match status" value="1"/>
</dbReference>
<proteinExistence type="predicted"/>
<keyword evidence="4" id="KW-0067">ATP-binding</keyword>
<evidence type="ECO:0000256" key="2">
    <source>
        <dbReference type="ARBA" id="ARBA00022598"/>
    </source>
</evidence>
<dbReference type="InterPro" id="IPR002303">
    <property type="entry name" value="Valyl-tRNA_ligase"/>
</dbReference>
<reference evidence="10 11" key="1">
    <citation type="submission" date="2019-08" db="EMBL/GenBank/DDBJ databases">
        <title>Emergence of NDM-5-producing hypervirulent Klebsiella pneumoniae from clinical infections.</title>
        <authorList>
            <person name="Shen Z."/>
            <person name="Zhang H."/>
            <person name="Li M."/>
        </authorList>
    </citation>
    <scope>NUCLEOTIDE SEQUENCE [LARGE SCALE GENOMIC DNA]</scope>
    <source>
        <strain evidence="10 11">RJ18-06</strain>
    </source>
</reference>
<dbReference type="Proteomes" id="UP000325096">
    <property type="component" value="Chromosome"/>
</dbReference>
<evidence type="ECO:0000256" key="3">
    <source>
        <dbReference type="ARBA" id="ARBA00022741"/>
    </source>
</evidence>
<dbReference type="GO" id="GO:0004832">
    <property type="term" value="F:valine-tRNA ligase activity"/>
    <property type="evidence" value="ECO:0007669"/>
    <property type="project" value="UniProtKB-EC"/>
</dbReference>